<keyword evidence="2" id="KW-0689">Ribosomal protein</keyword>
<comment type="caution">
    <text evidence="6">The sequence shown here is derived from an EMBL/GenBank/DDBJ whole genome shotgun (WGS) entry which is preliminary data.</text>
</comment>
<evidence type="ECO:0000256" key="3">
    <source>
        <dbReference type="ARBA" id="ARBA00023128"/>
    </source>
</evidence>
<dbReference type="PANTHER" id="PTHR13274:SF2">
    <property type="entry name" value="SMALL RIBOSOMAL SUBUNIT PROTEIN MS25"/>
    <property type="match status" value="1"/>
</dbReference>
<dbReference type="InterPro" id="IPR007741">
    <property type="entry name" value="Ribosomal_mL43/mS25/NADH_DH"/>
</dbReference>
<dbReference type="SMART" id="SM00916">
    <property type="entry name" value="L51_S25_CI-B8"/>
    <property type="match status" value="1"/>
</dbReference>
<feature type="domain" description="Ribosomal protein/NADH dehydrogenase" evidence="5">
    <location>
        <begin position="39"/>
        <end position="118"/>
    </location>
</feature>
<dbReference type="OrthoDB" id="1696305at2759"/>
<evidence type="ECO:0000313" key="7">
    <source>
        <dbReference type="Proteomes" id="UP000383932"/>
    </source>
</evidence>
<reference evidence="6 7" key="1">
    <citation type="journal article" date="2019" name="Fungal Biol. Biotechnol.">
        <title>Draft genome sequence of fastidious pathogen Ceratobasidium theobromae, which causes vascular-streak dieback in Theobroma cacao.</title>
        <authorList>
            <person name="Ali S.S."/>
            <person name="Asman A."/>
            <person name="Shao J."/>
            <person name="Firmansyah A.P."/>
            <person name="Susilo A.W."/>
            <person name="Rosmana A."/>
            <person name="McMahon P."/>
            <person name="Junaid M."/>
            <person name="Guest D."/>
            <person name="Kheng T.Y."/>
            <person name="Meinhardt L.W."/>
            <person name="Bailey B.A."/>
        </authorList>
    </citation>
    <scope>NUCLEOTIDE SEQUENCE [LARGE SCALE GENOMIC DNA]</scope>
    <source>
        <strain evidence="6 7">CT2</strain>
    </source>
</reference>
<comment type="subcellular location">
    <subcellularLocation>
        <location evidence="1">Mitochondrion</location>
    </subcellularLocation>
</comment>
<keyword evidence="3" id="KW-0496">Mitochondrion</keyword>
<dbReference type="SUPFAM" id="SSF52833">
    <property type="entry name" value="Thioredoxin-like"/>
    <property type="match status" value="1"/>
</dbReference>
<accession>A0A5N5QN43</accession>
<dbReference type="GO" id="GO:0005840">
    <property type="term" value="C:ribosome"/>
    <property type="evidence" value="ECO:0007669"/>
    <property type="project" value="UniProtKB-KW"/>
</dbReference>
<dbReference type="GO" id="GO:1990904">
    <property type="term" value="C:ribonucleoprotein complex"/>
    <property type="evidence" value="ECO:0007669"/>
    <property type="project" value="UniProtKB-KW"/>
</dbReference>
<evidence type="ECO:0000313" key="6">
    <source>
        <dbReference type="EMBL" id="KAB5592998.1"/>
    </source>
</evidence>
<gene>
    <name evidence="6" type="ORF">CTheo_3552</name>
</gene>
<dbReference type="AlphaFoldDB" id="A0A5N5QN43"/>
<keyword evidence="4" id="KW-0687">Ribonucleoprotein</keyword>
<dbReference type="Gene3D" id="3.40.30.10">
    <property type="entry name" value="Glutaredoxin"/>
    <property type="match status" value="1"/>
</dbReference>
<proteinExistence type="predicted"/>
<dbReference type="InterPro" id="IPR036249">
    <property type="entry name" value="Thioredoxin-like_sf"/>
</dbReference>
<dbReference type="GO" id="GO:0005739">
    <property type="term" value="C:mitochondrion"/>
    <property type="evidence" value="ECO:0007669"/>
    <property type="project" value="UniProtKB-SubCell"/>
</dbReference>
<keyword evidence="7" id="KW-1185">Reference proteome</keyword>
<dbReference type="PANTHER" id="PTHR13274">
    <property type="entry name" value="MITOCHONDRIAL RIBOSOMAL PROTEIN S25"/>
    <property type="match status" value="1"/>
</dbReference>
<dbReference type="GO" id="GO:0003735">
    <property type="term" value="F:structural constituent of ribosome"/>
    <property type="evidence" value="ECO:0007669"/>
    <property type="project" value="InterPro"/>
</dbReference>
<evidence type="ECO:0000259" key="5">
    <source>
        <dbReference type="SMART" id="SM00916"/>
    </source>
</evidence>
<evidence type="ECO:0000256" key="4">
    <source>
        <dbReference type="ARBA" id="ARBA00023274"/>
    </source>
</evidence>
<dbReference type="EMBL" id="SSOP01000048">
    <property type="protein sequence ID" value="KAB5592998.1"/>
    <property type="molecule type" value="Genomic_DNA"/>
</dbReference>
<organism evidence="6 7">
    <name type="scientific">Ceratobasidium theobromae</name>
    <dbReference type="NCBI Taxonomy" id="1582974"/>
    <lineage>
        <taxon>Eukaryota</taxon>
        <taxon>Fungi</taxon>
        <taxon>Dikarya</taxon>
        <taxon>Basidiomycota</taxon>
        <taxon>Agaricomycotina</taxon>
        <taxon>Agaricomycetes</taxon>
        <taxon>Cantharellales</taxon>
        <taxon>Ceratobasidiaceae</taxon>
        <taxon>Ceratobasidium</taxon>
    </lineage>
</organism>
<sequence length="124" mass="14262">MSASTKQKLTSIGKVLLDLNKQPLPHFKPEVKTLKLDLAPRNGHWGARHFLKEDLPRIAYANPGVKYQVSKFRQLTLENPWKPTLQLEFANGKKYSIEIHEKRSEDIMKELMRIAGVSKPERTA</sequence>
<protein>
    <recommendedName>
        <fullName evidence="5">Ribosomal protein/NADH dehydrogenase domain-containing protein</fullName>
    </recommendedName>
</protein>
<dbReference type="InterPro" id="IPR040049">
    <property type="entry name" value="Ribosomal_mS25/mL61"/>
</dbReference>
<evidence type="ECO:0000256" key="1">
    <source>
        <dbReference type="ARBA" id="ARBA00004173"/>
    </source>
</evidence>
<evidence type="ECO:0000256" key="2">
    <source>
        <dbReference type="ARBA" id="ARBA00022980"/>
    </source>
</evidence>
<dbReference type="Proteomes" id="UP000383932">
    <property type="component" value="Unassembled WGS sequence"/>
</dbReference>
<name>A0A5N5QN43_9AGAM</name>